<accession>A0A3S5FH03</accession>
<dbReference type="AlphaFoldDB" id="A0A3S5FH03"/>
<evidence type="ECO:0000313" key="1">
    <source>
        <dbReference type="EMBL" id="VEL41429.1"/>
    </source>
</evidence>
<dbReference type="Pfam" id="PF20168">
    <property type="entry name" value="PDS5"/>
    <property type="match status" value="1"/>
</dbReference>
<keyword evidence="2" id="KW-1185">Reference proteome</keyword>
<name>A0A3S5FH03_9PLAT</name>
<proteinExistence type="predicted"/>
<evidence type="ECO:0000313" key="2">
    <source>
        <dbReference type="Proteomes" id="UP000784294"/>
    </source>
</evidence>
<organism evidence="1 2">
    <name type="scientific">Protopolystoma xenopodis</name>
    <dbReference type="NCBI Taxonomy" id="117903"/>
    <lineage>
        <taxon>Eukaryota</taxon>
        <taxon>Metazoa</taxon>
        <taxon>Spiralia</taxon>
        <taxon>Lophotrochozoa</taxon>
        <taxon>Platyhelminthes</taxon>
        <taxon>Monogenea</taxon>
        <taxon>Polyopisthocotylea</taxon>
        <taxon>Polystomatidea</taxon>
        <taxon>Polystomatidae</taxon>
        <taxon>Protopolystoma</taxon>
    </lineage>
</organism>
<reference evidence="1" key="1">
    <citation type="submission" date="2018-11" db="EMBL/GenBank/DDBJ databases">
        <authorList>
            <consortium name="Pathogen Informatics"/>
        </authorList>
    </citation>
    <scope>NUCLEOTIDE SEQUENCE</scope>
</reference>
<dbReference type="OrthoDB" id="200660at2759"/>
<sequence>MCKGDMARMRLIASTSWLKLARSQSFVDVIKVEWHQSMSYILCDPCPQVRGYFLTKLSRGLFRLQLPLEYMAIFAHAAEVPDPTFRQRARQSLVANIARRREYLEQHPTVNTLPSMFVNAIVHIYKLNDDFIYLDDSDRTEYSATHVFTTLLLKISADGLFLVIFNSVTNREYLAK</sequence>
<dbReference type="Proteomes" id="UP000784294">
    <property type="component" value="Unassembled WGS sequence"/>
</dbReference>
<dbReference type="EMBL" id="CAAALY010269313">
    <property type="protein sequence ID" value="VEL41429.1"/>
    <property type="molecule type" value="Genomic_DNA"/>
</dbReference>
<gene>
    <name evidence="1" type="ORF">PXEA_LOCUS34869</name>
</gene>
<protein>
    <submittedName>
        <fullName evidence="1">Uncharacterized protein</fullName>
    </submittedName>
</protein>
<comment type="caution">
    <text evidence="1">The sequence shown here is derived from an EMBL/GenBank/DDBJ whole genome shotgun (WGS) entry which is preliminary data.</text>
</comment>